<dbReference type="EMBL" id="MXAP01000050">
    <property type="protein sequence ID" value="OPH38741.1"/>
    <property type="molecule type" value="Genomic_DNA"/>
</dbReference>
<keyword evidence="2" id="KW-1185">Reference proteome</keyword>
<organism evidence="1 2">
    <name type="scientific">Moraxella equi</name>
    <dbReference type="NCBI Taxonomy" id="60442"/>
    <lineage>
        <taxon>Bacteria</taxon>
        <taxon>Pseudomonadati</taxon>
        <taxon>Pseudomonadota</taxon>
        <taxon>Gammaproteobacteria</taxon>
        <taxon>Moraxellales</taxon>
        <taxon>Moraxellaceae</taxon>
        <taxon>Moraxella</taxon>
    </lineage>
</organism>
<dbReference type="Proteomes" id="UP000190777">
    <property type="component" value="Unassembled WGS sequence"/>
</dbReference>
<sequence>MNSINSMEALVLVKHVGLNACNLGCDWLYWVCKANPFGMKDCQTRSDCSVVILQGLFGRTIICACQW</sequence>
<accession>A0ABX3NKC2</accession>
<proteinExistence type="predicted"/>
<evidence type="ECO:0000313" key="1">
    <source>
        <dbReference type="EMBL" id="OPH38741.1"/>
    </source>
</evidence>
<reference evidence="1 2" key="1">
    <citation type="submission" date="2017-03" db="EMBL/GenBank/DDBJ databases">
        <title>Draft genome sequence of Moraxella equi CCUG 4950T type strain.</title>
        <authorList>
            <person name="Salva-Serra F."/>
            <person name="Engstrom-Jakobsson H."/>
            <person name="Thorell K."/>
            <person name="Jaen-Luchoro D."/>
            <person name="Gonzales-Siles L."/>
            <person name="Karlsson R."/>
            <person name="Yazdan S."/>
            <person name="Boulund F."/>
            <person name="Johnning A."/>
            <person name="Engstrand L."/>
            <person name="Kristiansson E."/>
            <person name="Moore E."/>
        </authorList>
    </citation>
    <scope>NUCLEOTIDE SEQUENCE [LARGE SCALE GENOMIC DNA]</scope>
    <source>
        <strain evidence="1 2">CCUG 4950</strain>
    </source>
</reference>
<comment type="caution">
    <text evidence="1">The sequence shown here is derived from an EMBL/GenBank/DDBJ whole genome shotgun (WGS) entry which is preliminary data.</text>
</comment>
<name>A0ABX3NKC2_9GAMM</name>
<gene>
    <name evidence="1" type="ORF">B5J93_05375</name>
</gene>
<evidence type="ECO:0000313" key="2">
    <source>
        <dbReference type="Proteomes" id="UP000190777"/>
    </source>
</evidence>
<protein>
    <submittedName>
        <fullName evidence="1">Uncharacterized protein</fullName>
    </submittedName>
</protein>